<accession>Q2IGZ3</accession>
<reference evidence="2" key="1">
    <citation type="submission" date="2006-01" db="EMBL/GenBank/DDBJ databases">
        <title>Complete sequence of Anaeromyxobacter dehalogenans 2CP-C.</title>
        <authorList>
            <consortium name="US DOE Joint Genome Institute"/>
            <person name="Copeland A."/>
            <person name="Lucas S."/>
            <person name="Lapidus A."/>
            <person name="Barry K."/>
            <person name="Detter J.C."/>
            <person name="Glavina T."/>
            <person name="Hammon N."/>
            <person name="Israni S."/>
            <person name="Pitluck S."/>
            <person name="Brettin T."/>
            <person name="Bruce D."/>
            <person name="Han C."/>
            <person name="Tapia R."/>
            <person name="Gilna P."/>
            <person name="Kiss H."/>
            <person name="Schmutz J."/>
            <person name="Larimer F."/>
            <person name="Land M."/>
            <person name="Kyrpides N."/>
            <person name="Anderson I."/>
            <person name="Sanford R.A."/>
            <person name="Ritalahti K.M."/>
            <person name="Thomas H.S."/>
            <person name="Kirby J.R."/>
            <person name="Zhulin I.B."/>
            <person name="Loeffler F.E."/>
            <person name="Richardson P."/>
        </authorList>
    </citation>
    <scope>NUCLEOTIDE SEQUENCE</scope>
    <source>
        <strain evidence="2">2CP-C</strain>
    </source>
</reference>
<dbReference type="HOGENOM" id="CLU_1248484_0_0_7"/>
<name>Q2IGZ3_ANADE</name>
<sequence length="219" mass="23651">MRTIRRLALAAVVALAGCGRGCGNTDTPFDPAAGYEPLEDCKASFPAPVEGDPHPETLVTVDGDGPEWSWAHGAAYVHAPLPVVWEALQDPATSRIHGADWHVTGTVEPDYPLSFEIRYEAGPSGLRVHWVIAYRGGPLVGTVEAPEVIGFRYQRIHGTVNVEVQDGSLVATDAGDGVTALQFVCHLNAYHQDHDDVRGTVQDWFTDLVAKVRTLQPPP</sequence>
<evidence type="ECO:0000256" key="1">
    <source>
        <dbReference type="SAM" id="SignalP"/>
    </source>
</evidence>
<keyword evidence="1" id="KW-0732">Signal</keyword>
<dbReference type="KEGG" id="ade:Adeh_4087"/>
<evidence type="ECO:0000313" key="2">
    <source>
        <dbReference type="EMBL" id="ABC83851.1"/>
    </source>
</evidence>
<dbReference type="OrthoDB" id="5521440at2"/>
<dbReference type="Proteomes" id="UP000001935">
    <property type="component" value="Chromosome"/>
</dbReference>
<dbReference type="RefSeq" id="WP_011423133.1">
    <property type="nucleotide sequence ID" value="NC_007760.1"/>
</dbReference>
<gene>
    <name evidence="2" type="ordered locus">Adeh_4087</name>
</gene>
<organism evidence="2 3">
    <name type="scientific">Anaeromyxobacter dehalogenans (strain 2CP-C)</name>
    <dbReference type="NCBI Taxonomy" id="290397"/>
    <lineage>
        <taxon>Bacteria</taxon>
        <taxon>Pseudomonadati</taxon>
        <taxon>Myxococcota</taxon>
        <taxon>Myxococcia</taxon>
        <taxon>Myxococcales</taxon>
        <taxon>Cystobacterineae</taxon>
        <taxon>Anaeromyxobacteraceae</taxon>
        <taxon>Anaeromyxobacter</taxon>
    </lineage>
</organism>
<dbReference type="AlphaFoldDB" id="Q2IGZ3"/>
<evidence type="ECO:0008006" key="4">
    <source>
        <dbReference type="Google" id="ProtNLM"/>
    </source>
</evidence>
<protein>
    <recommendedName>
        <fullName evidence="4">Lipoprotein</fullName>
    </recommendedName>
</protein>
<feature type="signal peptide" evidence="1">
    <location>
        <begin position="1"/>
        <end position="16"/>
    </location>
</feature>
<dbReference type="PROSITE" id="PS51257">
    <property type="entry name" value="PROKAR_LIPOPROTEIN"/>
    <property type="match status" value="1"/>
</dbReference>
<evidence type="ECO:0000313" key="3">
    <source>
        <dbReference type="Proteomes" id="UP000001935"/>
    </source>
</evidence>
<feature type="chain" id="PRO_5004210355" description="Lipoprotein" evidence="1">
    <location>
        <begin position="17"/>
        <end position="219"/>
    </location>
</feature>
<dbReference type="STRING" id="290397.Adeh_4087"/>
<proteinExistence type="predicted"/>
<dbReference type="EMBL" id="CP000251">
    <property type="protein sequence ID" value="ABC83851.1"/>
    <property type="molecule type" value="Genomic_DNA"/>
</dbReference>